<organism evidence="5 6">
    <name type="scientific">Paramagnetospirillum caucaseum</name>
    <dbReference type="NCBI Taxonomy" id="1244869"/>
    <lineage>
        <taxon>Bacteria</taxon>
        <taxon>Pseudomonadati</taxon>
        <taxon>Pseudomonadota</taxon>
        <taxon>Alphaproteobacteria</taxon>
        <taxon>Rhodospirillales</taxon>
        <taxon>Magnetospirillaceae</taxon>
        <taxon>Paramagnetospirillum</taxon>
    </lineage>
</organism>
<proteinExistence type="predicted"/>
<dbReference type="InterPro" id="IPR052359">
    <property type="entry name" value="HTH-type_reg/antitoxin"/>
</dbReference>
<dbReference type="PANTHER" id="PTHR36511">
    <property type="entry name" value="MERR FAMILY BACTERIAL REGULATORY PROTEIN"/>
    <property type="match status" value="1"/>
</dbReference>
<feature type="domain" description="HTH cro/C1-type" evidence="4">
    <location>
        <begin position="38"/>
        <end position="73"/>
    </location>
</feature>
<dbReference type="PROSITE" id="PS50943">
    <property type="entry name" value="HTH_CROC1"/>
    <property type="match status" value="1"/>
</dbReference>
<protein>
    <submittedName>
        <fullName evidence="5">XRE family transcriptional regulator</fullName>
    </submittedName>
</protein>
<dbReference type="CDD" id="cd00093">
    <property type="entry name" value="HTH_XRE"/>
    <property type="match status" value="1"/>
</dbReference>
<evidence type="ECO:0000313" key="5">
    <source>
        <dbReference type="EMBL" id="EME67942.1"/>
    </source>
</evidence>
<comment type="caution">
    <text evidence="5">The sequence shown here is derived from an EMBL/GenBank/DDBJ whole genome shotgun (WGS) entry which is preliminary data.</text>
</comment>
<dbReference type="AlphaFoldDB" id="M2ZKW5"/>
<keyword evidence="1" id="KW-0805">Transcription regulation</keyword>
<evidence type="ECO:0000256" key="3">
    <source>
        <dbReference type="ARBA" id="ARBA00023163"/>
    </source>
</evidence>
<evidence type="ECO:0000256" key="1">
    <source>
        <dbReference type="ARBA" id="ARBA00023015"/>
    </source>
</evidence>
<evidence type="ECO:0000259" key="4">
    <source>
        <dbReference type="PROSITE" id="PS50943"/>
    </source>
</evidence>
<dbReference type="GO" id="GO:0003677">
    <property type="term" value="F:DNA binding"/>
    <property type="evidence" value="ECO:0007669"/>
    <property type="project" value="UniProtKB-KW"/>
</dbReference>
<keyword evidence="2" id="KW-0238">DNA-binding</keyword>
<dbReference type="PANTHER" id="PTHR36511:SF4">
    <property type="entry name" value="ANTITOXIN MQSA"/>
    <property type="match status" value="1"/>
</dbReference>
<dbReference type="OrthoDB" id="461984at2"/>
<dbReference type="eggNOG" id="COG2944">
    <property type="taxonomic scope" value="Bacteria"/>
</dbReference>
<name>M2ZKW5_9PROT</name>
<keyword evidence="3" id="KW-0804">Transcription</keyword>
<dbReference type="Proteomes" id="UP000011744">
    <property type="component" value="Unassembled WGS sequence"/>
</dbReference>
<dbReference type="SUPFAM" id="SSF47413">
    <property type="entry name" value="lambda repressor-like DNA-binding domains"/>
    <property type="match status" value="1"/>
</dbReference>
<reference evidence="5 6" key="1">
    <citation type="journal article" date="2014" name="Genome Announc.">
        <title>Draft Genome Sequence of Magnetospirillum sp. Strain SO-1, a Freshwater Magnetotactic Bacterium Isolated from the Ol'khovka River, Russia.</title>
        <authorList>
            <person name="Grouzdev D.S."/>
            <person name="Dziuba M.V."/>
            <person name="Sukhacheva M.S."/>
            <person name="Mardanov A.V."/>
            <person name="Beletskiy A.V."/>
            <person name="Kuznetsov B.B."/>
            <person name="Skryabin K.G."/>
        </authorList>
    </citation>
    <scope>NUCLEOTIDE SEQUENCE [LARGE SCALE GENOMIC DNA]</scope>
    <source>
        <strain evidence="5 6">SO-1</strain>
    </source>
</reference>
<evidence type="ECO:0000313" key="6">
    <source>
        <dbReference type="Proteomes" id="UP000011744"/>
    </source>
</evidence>
<evidence type="ECO:0000256" key="2">
    <source>
        <dbReference type="ARBA" id="ARBA00023125"/>
    </source>
</evidence>
<dbReference type="RefSeq" id="WP_008621576.1">
    <property type="nucleotide sequence ID" value="NZ_AONQ01000093.1"/>
</dbReference>
<dbReference type="PATRIC" id="fig|1244869.3.peg.4136"/>
<dbReference type="EMBL" id="AONQ01000093">
    <property type="protein sequence ID" value="EME67942.1"/>
    <property type="molecule type" value="Genomic_DNA"/>
</dbReference>
<dbReference type="InterPro" id="IPR001387">
    <property type="entry name" value="Cro/C1-type_HTH"/>
</dbReference>
<dbReference type="InterPro" id="IPR010982">
    <property type="entry name" value="Lambda_DNA-bd_dom_sf"/>
</dbReference>
<accession>M2ZKW5</accession>
<keyword evidence="6" id="KW-1185">Reference proteome</keyword>
<gene>
    <name evidence="5" type="ORF">H261_20919</name>
</gene>
<dbReference type="Gene3D" id="1.10.260.40">
    <property type="entry name" value="lambda repressor-like DNA-binding domains"/>
    <property type="match status" value="1"/>
</dbReference>
<sequence>MGTVAQDLLESMQFMVDHMEGNAEGKTHVVQVADDVDVKEIRQSLHMTQEAFAETFHLEIAAVRAWEQKRRRPERAARLYLKVIAKNPQAVRDAIAA</sequence>
<dbReference type="STRING" id="1244869.H261_20919"/>